<evidence type="ECO:0000259" key="8">
    <source>
        <dbReference type="PROSITE" id="PS50928"/>
    </source>
</evidence>
<gene>
    <name evidence="9" type="ORF">HDA37_004781</name>
</gene>
<evidence type="ECO:0000313" key="10">
    <source>
        <dbReference type="Proteomes" id="UP000549695"/>
    </source>
</evidence>
<evidence type="ECO:0000256" key="3">
    <source>
        <dbReference type="ARBA" id="ARBA00022475"/>
    </source>
</evidence>
<dbReference type="Proteomes" id="UP000549695">
    <property type="component" value="Unassembled WGS sequence"/>
</dbReference>
<feature type="transmembrane region" description="Helical" evidence="7">
    <location>
        <begin position="88"/>
        <end position="107"/>
    </location>
</feature>
<dbReference type="EMBL" id="JACCCZ010000001">
    <property type="protein sequence ID" value="NYG04496.1"/>
    <property type="molecule type" value="Genomic_DNA"/>
</dbReference>
<dbReference type="InterPro" id="IPR035906">
    <property type="entry name" value="MetI-like_sf"/>
</dbReference>
<dbReference type="Gene3D" id="1.10.3720.10">
    <property type="entry name" value="MetI-like"/>
    <property type="match status" value="1"/>
</dbReference>
<dbReference type="InterPro" id="IPR000515">
    <property type="entry name" value="MetI-like"/>
</dbReference>
<evidence type="ECO:0000256" key="5">
    <source>
        <dbReference type="ARBA" id="ARBA00022989"/>
    </source>
</evidence>
<evidence type="ECO:0000256" key="6">
    <source>
        <dbReference type="ARBA" id="ARBA00023136"/>
    </source>
</evidence>
<keyword evidence="4 7" id="KW-0812">Transmembrane</keyword>
<dbReference type="Pfam" id="PF00528">
    <property type="entry name" value="BPD_transp_1"/>
    <property type="match status" value="1"/>
</dbReference>
<evidence type="ECO:0000313" key="9">
    <source>
        <dbReference type="EMBL" id="NYG04496.1"/>
    </source>
</evidence>
<keyword evidence="3" id="KW-1003">Cell membrane</keyword>
<evidence type="ECO:0000256" key="2">
    <source>
        <dbReference type="ARBA" id="ARBA00022448"/>
    </source>
</evidence>
<dbReference type="GO" id="GO:0005886">
    <property type="term" value="C:plasma membrane"/>
    <property type="evidence" value="ECO:0007669"/>
    <property type="project" value="UniProtKB-SubCell"/>
</dbReference>
<keyword evidence="2 7" id="KW-0813">Transport</keyword>
<organism evidence="9 10">
    <name type="scientific">Pseudonocardia alni</name>
    <name type="common">Amycolata alni</name>
    <dbReference type="NCBI Taxonomy" id="33907"/>
    <lineage>
        <taxon>Bacteria</taxon>
        <taxon>Bacillati</taxon>
        <taxon>Actinomycetota</taxon>
        <taxon>Actinomycetes</taxon>
        <taxon>Pseudonocardiales</taxon>
        <taxon>Pseudonocardiaceae</taxon>
        <taxon>Pseudonocardia</taxon>
    </lineage>
</organism>
<proteinExistence type="inferred from homology"/>
<evidence type="ECO:0000256" key="4">
    <source>
        <dbReference type="ARBA" id="ARBA00022692"/>
    </source>
</evidence>
<keyword evidence="10" id="KW-1185">Reference proteome</keyword>
<name>A0A852WFU1_PSEA5</name>
<dbReference type="SUPFAM" id="SSF161098">
    <property type="entry name" value="MetI-like"/>
    <property type="match status" value="1"/>
</dbReference>
<dbReference type="PROSITE" id="PS50928">
    <property type="entry name" value="ABC_TM1"/>
    <property type="match status" value="1"/>
</dbReference>
<comment type="subcellular location">
    <subcellularLocation>
        <location evidence="1 7">Cell membrane</location>
        <topology evidence="1 7">Multi-pass membrane protein</topology>
    </subcellularLocation>
</comment>
<feature type="domain" description="ABC transmembrane type-1" evidence="8">
    <location>
        <begin position="1"/>
        <end position="106"/>
    </location>
</feature>
<dbReference type="AlphaFoldDB" id="A0A852WFU1"/>
<dbReference type="CDD" id="cd06261">
    <property type="entry name" value="TM_PBP2"/>
    <property type="match status" value="1"/>
</dbReference>
<keyword evidence="5 7" id="KW-1133">Transmembrane helix</keyword>
<accession>A0A852WFU1</accession>
<evidence type="ECO:0000256" key="1">
    <source>
        <dbReference type="ARBA" id="ARBA00004651"/>
    </source>
</evidence>
<comment type="caution">
    <text evidence="9">The sequence shown here is derived from an EMBL/GenBank/DDBJ whole genome shotgun (WGS) entry which is preliminary data.</text>
</comment>
<dbReference type="PANTHER" id="PTHR30151:SF40">
    <property type="entry name" value="TRANSPORT SYSTEM INTEGRAL MEMBRANE PROTEIN"/>
    <property type="match status" value="1"/>
</dbReference>
<comment type="similarity">
    <text evidence="7">Belongs to the binding-protein-dependent transport system permease family.</text>
</comment>
<feature type="transmembrane region" description="Helical" evidence="7">
    <location>
        <begin position="56"/>
        <end position="76"/>
    </location>
</feature>
<dbReference type="GO" id="GO:0055085">
    <property type="term" value="P:transmembrane transport"/>
    <property type="evidence" value="ECO:0007669"/>
    <property type="project" value="InterPro"/>
</dbReference>
<sequence length="188" mass="20082">MRRSVRCDQVPPILPRAGQVLGATGYRMARYALLPAALPGYLAGCKQGWAFSWRSLMAAEIIAAGPALGVGLGAYLKNGADVHDIVQVFAAILLILIVGIGVELLVFRPLERRVLRAGGAGAHRLARAAPAGSARRPTRPHDLSTVDLSHLGTAVRTAVIMAPARQDAGDPGRRRLGRHPGWRLAWRP</sequence>
<evidence type="ECO:0000256" key="7">
    <source>
        <dbReference type="RuleBase" id="RU363032"/>
    </source>
</evidence>
<protein>
    <recommendedName>
        <fullName evidence="8">ABC transmembrane type-1 domain-containing protein</fullName>
    </recommendedName>
</protein>
<keyword evidence="6 7" id="KW-0472">Membrane</keyword>
<reference evidence="9 10" key="1">
    <citation type="submission" date="2020-07" db="EMBL/GenBank/DDBJ databases">
        <title>Sequencing the genomes of 1000 actinobacteria strains.</title>
        <authorList>
            <person name="Klenk H.-P."/>
        </authorList>
    </citation>
    <scope>NUCLEOTIDE SEQUENCE [LARGE SCALE GENOMIC DNA]</scope>
    <source>
        <strain evidence="9 10">DSM 44749</strain>
    </source>
</reference>
<dbReference type="PANTHER" id="PTHR30151">
    <property type="entry name" value="ALKANE SULFONATE ABC TRANSPORTER-RELATED, MEMBRANE SUBUNIT"/>
    <property type="match status" value="1"/>
</dbReference>